<sequence>MKIVDEEHAVPVTLTAPNDFGYLLIAAEIGRWAGPFPWPSRSRRQALARAAEWCAELTHRDDVLEAVVFGGALRPPGAGAALLARAGARPARHDLVVLIRTADIDAVGAVRADATFRALGADIERIARYGYRVGAGNAARIADVDHGSNHWFLFNYFHCEDARTVFEVWRYTAGWFQRRTALPNSTLLRPLPGEPDDYRVINHASWPRLRDFLPVLLFHPEFRSFVLANFAANGVAAQPIIYRRRGSRDRLTRRGRRGGGPAR</sequence>
<dbReference type="AlphaFoldDB" id="A0A172USR7"/>
<dbReference type="Proteomes" id="UP000077143">
    <property type="component" value="Chromosome"/>
</dbReference>
<keyword evidence="2" id="KW-1185">Reference proteome</keyword>
<organism evidence="1 2">
    <name type="scientific">Mycobacterium adipatum</name>
    <dbReference type="NCBI Taxonomy" id="1682113"/>
    <lineage>
        <taxon>Bacteria</taxon>
        <taxon>Bacillati</taxon>
        <taxon>Actinomycetota</taxon>
        <taxon>Actinomycetes</taxon>
        <taxon>Mycobacteriales</taxon>
        <taxon>Mycobacteriaceae</taxon>
        <taxon>Mycobacterium</taxon>
    </lineage>
</organism>
<dbReference type="EMBL" id="CP015596">
    <property type="protein sequence ID" value="ANE81854.1"/>
    <property type="molecule type" value="Genomic_DNA"/>
</dbReference>
<reference evidence="1 2" key="1">
    <citation type="submission" date="2016-05" db="EMBL/GenBank/DDBJ databases">
        <title>Complete genome sequence of a phthalic acid esters degrading Mycobacterium sp. YC-RL4.</title>
        <authorList>
            <person name="Ren L."/>
            <person name="Fan S."/>
            <person name="Ruth N."/>
            <person name="Jia Y."/>
            <person name="Wang J."/>
            <person name="Qiao C."/>
        </authorList>
    </citation>
    <scope>NUCLEOTIDE SEQUENCE [LARGE SCALE GENOMIC DNA]</scope>
    <source>
        <strain evidence="1 2">YC-RL4</strain>
    </source>
</reference>
<dbReference type="OrthoDB" id="2987568at2"/>
<dbReference type="KEGG" id="madi:A7U43_23545"/>
<evidence type="ECO:0000313" key="2">
    <source>
        <dbReference type="Proteomes" id="UP000077143"/>
    </source>
</evidence>
<evidence type="ECO:0000313" key="1">
    <source>
        <dbReference type="EMBL" id="ANE81854.1"/>
    </source>
</evidence>
<dbReference type="STRING" id="1682113.A7U43_23545"/>
<name>A0A172USR7_9MYCO</name>
<gene>
    <name evidence="1" type="ORF">A7U43_23545</name>
</gene>
<dbReference type="RefSeq" id="WP_067999890.1">
    <property type="nucleotide sequence ID" value="NZ_CP015596.1"/>
</dbReference>
<accession>A0A172USR7</accession>
<proteinExistence type="predicted"/>
<protein>
    <submittedName>
        <fullName evidence="1">Uncharacterized protein</fullName>
    </submittedName>
</protein>